<evidence type="ECO:0000313" key="3">
    <source>
        <dbReference type="Proteomes" id="UP000316775"/>
    </source>
</evidence>
<feature type="transmembrane region" description="Helical" evidence="1">
    <location>
        <begin position="121"/>
        <end position="139"/>
    </location>
</feature>
<organism evidence="2 3">
    <name type="scientific">Flavobacterium flevense</name>
    <dbReference type="NCBI Taxonomy" id="983"/>
    <lineage>
        <taxon>Bacteria</taxon>
        <taxon>Pseudomonadati</taxon>
        <taxon>Bacteroidota</taxon>
        <taxon>Flavobacteriia</taxon>
        <taxon>Flavobacteriales</taxon>
        <taxon>Flavobacteriaceae</taxon>
        <taxon>Flavobacterium</taxon>
    </lineage>
</organism>
<keyword evidence="1" id="KW-0472">Membrane</keyword>
<gene>
    <name evidence="2" type="ORF">FFL01_07510</name>
</gene>
<dbReference type="Proteomes" id="UP000316775">
    <property type="component" value="Unassembled WGS sequence"/>
</dbReference>
<dbReference type="OrthoDB" id="668798at2"/>
<keyword evidence="1" id="KW-1133">Transmembrane helix</keyword>
<reference evidence="2 3" key="1">
    <citation type="submission" date="2019-06" db="EMBL/GenBank/DDBJ databases">
        <title>Whole genome shotgun sequence of Flavobacterium flevense NBRC 14960.</title>
        <authorList>
            <person name="Hosoyama A."/>
            <person name="Uohara A."/>
            <person name="Ohji S."/>
            <person name="Ichikawa N."/>
        </authorList>
    </citation>
    <scope>NUCLEOTIDE SEQUENCE [LARGE SCALE GENOMIC DNA]</scope>
    <source>
        <strain evidence="2 3">NBRC 14960</strain>
    </source>
</reference>
<name>A0A4Y4AVU0_9FLAO</name>
<evidence type="ECO:0000256" key="1">
    <source>
        <dbReference type="SAM" id="Phobius"/>
    </source>
</evidence>
<dbReference type="EMBL" id="BJNP01000005">
    <property type="protein sequence ID" value="GEC71212.1"/>
    <property type="molecule type" value="Genomic_DNA"/>
</dbReference>
<evidence type="ECO:0000313" key="2">
    <source>
        <dbReference type="EMBL" id="GEC71212.1"/>
    </source>
</evidence>
<dbReference type="RefSeq" id="WP_073241101.1">
    <property type="nucleotide sequence ID" value="NZ_BJNP01000005.1"/>
</dbReference>
<keyword evidence="3" id="KW-1185">Reference proteome</keyword>
<accession>A0A4Y4AVU0</accession>
<dbReference type="STRING" id="983.SAMN05443543_101266"/>
<dbReference type="AlphaFoldDB" id="A0A4Y4AVU0"/>
<protein>
    <submittedName>
        <fullName evidence="2">Uncharacterized protein</fullName>
    </submittedName>
</protein>
<sequence>MKIYKFDNADLENIEDLIPSIEKMYKINFQENELAELTNFDEFCEKIVAKINLENIDNCTTQQAFYKLRKSIVDIGIAEKNEINTQTKLREIFPRKNRRKNVRSLEKNIGFELNLINPPQIISISLLVLILISIVFLFINLKFGILGIGISVISFKLANKFGKEIEMESIRELIEKMTTENYLNVRTKKNTINRKELKNVISNWFADNLGIEKNELKKATFV</sequence>
<comment type="caution">
    <text evidence="2">The sequence shown here is derived from an EMBL/GenBank/DDBJ whole genome shotgun (WGS) entry which is preliminary data.</text>
</comment>
<proteinExistence type="predicted"/>
<keyword evidence="1" id="KW-0812">Transmembrane</keyword>